<dbReference type="FunFam" id="1.20.58.340:FF:000004">
    <property type="entry name" value="Magnesium transport protein CorA"/>
    <property type="match status" value="1"/>
</dbReference>
<comment type="subcellular location">
    <subcellularLocation>
        <location evidence="1">Cell membrane</location>
        <topology evidence="1">Multi-pass membrane protein</topology>
    </subcellularLocation>
</comment>
<evidence type="ECO:0000256" key="1">
    <source>
        <dbReference type="ARBA" id="ARBA00004651"/>
    </source>
</evidence>
<name>A0A1M7MPT8_9FLAO</name>
<evidence type="ECO:0000256" key="12">
    <source>
        <dbReference type="SAM" id="Phobius"/>
    </source>
</evidence>
<keyword evidence="9 12" id="KW-0472">Membrane</keyword>
<evidence type="ECO:0000256" key="9">
    <source>
        <dbReference type="ARBA" id="ARBA00023136"/>
    </source>
</evidence>
<evidence type="ECO:0000256" key="4">
    <source>
        <dbReference type="ARBA" id="ARBA00022475"/>
    </source>
</evidence>
<dbReference type="Proteomes" id="UP000184028">
    <property type="component" value="Unassembled WGS sequence"/>
</dbReference>
<dbReference type="GO" id="GO:0000287">
    <property type="term" value="F:magnesium ion binding"/>
    <property type="evidence" value="ECO:0007669"/>
    <property type="project" value="TreeGrafter"/>
</dbReference>
<dbReference type="AlphaFoldDB" id="A0A1M7MPT8"/>
<sequence>MIIELLDKDKNIVKVKSIDQIPKDLSYINSVQIINYKKEDVTTFERLFDIDTTILNNSEDIELSSHYLEKENQLAFNFSFPYFTTQNKIEEVIVSFILKEKIMFSFMDINFEKFIPENKKQEHFDKIKNLPFTIDTFLLMMIGIVPDYFADLTEVIAKNIKTIYSGLQKENNFSEHGLNEITALKFNNLLVKESLNEFRRILHLLRKSTKLSAEIKETILLELSDLTVINEYVQNNFERLDDLKDYISTKIDLEQNRIFKTLTIITMCISLPMLVAGIYGMNFKNMPELEWEYGYFYAIVLILICFVAPLIWFKRKKWLN</sequence>
<evidence type="ECO:0000256" key="10">
    <source>
        <dbReference type="ARBA" id="ARBA00034269"/>
    </source>
</evidence>
<protein>
    <submittedName>
        <fullName evidence="13">Magnesium transporter</fullName>
    </submittedName>
</protein>
<dbReference type="OrthoDB" id="9803416at2"/>
<dbReference type="EMBL" id="FRBT01000013">
    <property type="protein sequence ID" value="SHM92948.1"/>
    <property type="molecule type" value="Genomic_DNA"/>
</dbReference>
<evidence type="ECO:0000256" key="7">
    <source>
        <dbReference type="ARBA" id="ARBA00022989"/>
    </source>
</evidence>
<keyword evidence="8" id="KW-0406">Ion transport</keyword>
<dbReference type="GO" id="GO:0050897">
    <property type="term" value="F:cobalt ion binding"/>
    <property type="evidence" value="ECO:0007669"/>
    <property type="project" value="TreeGrafter"/>
</dbReference>
<dbReference type="Gene3D" id="1.20.58.340">
    <property type="entry name" value="Magnesium transport protein CorA, transmembrane region"/>
    <property type="match status" value="1"/>
</dbReference>
<reference evidence="14" key="1">
    <citation type="submission" date="2016-11" db="EMBL/GenBank/DDBJ databases">
        <authorList>
            <person name="Varghese N."/>
            <person name="Submissions S."/>
        </authorList>
    </citation>
    <scope>NUCLEOTIDE SEQUENCE [LARGE SCALE GENOMIC DNA]</scope>
    <source>
        <strain evidence="14">DSM 24724</strain>
    </source>
</reference>
<evidence type="ECO:0000256" key="11">
    <source>
        <dbReference type="ARBA" id="ARBA00045497"/>
    </source>
</evidence>
<comment type="similarity">
    <text evidence="2">Belongs to the CorA metal ion transporter (MIT) (TC 1.A.35) family.</text>
</comment>
<accession>A0A1M7MPT8</accession>
<dbReference type="RefSeq" id="WP_082815845.1">
    <property type="nucleotide sequence ID" value="NZ_FRBT01000013.1"/>
</dbReference>
<dbReference type="GO" id="GO:0005886">
    <property type="term" value="C:plasma membrane"/>
    <property type="evidence" value="ECO:0007669"/>
    <property type="project" value="UniProtKB-SubCell"/>
</dbReference>
<keyword evidence="5 12" id="KW-0812">Transmembrane</keyword>
<keyword evidence="3" id="KW-0813">Transport</keyword>
<dbReference type="InterPro" id="IPR002523">
    <property type="entry name" value="MgTranspt_CorA/ZnTranspt_ZntB"/>
</dbReference>
<comment type="catalytic activity">
    <reaction evidence="10">
        <text>Mg(2+)(in) = Mg(2+)(out)</text>
        <dbReference type="Rhea" id="RHEA:29827"/>
        <dbReference type="ChEBI" id="CHEBI:18420"/>
    </reaction>
</comment>
<evidence type="ECO:0000256" key="3">
    <source>
        <dbReference type="ARBA" id="ARBA00022448"/>
    </source>
</evidence>
<dbReference type="InterPro" id="IPR045863">
    <property type="entry name" value="CorA_TM1_TM2"/>
</dbReference>
<gene>
    <name evidence="13" type="ORF">SAMN05444484_11365</name>
</gene>
<evidence type="ECO:0000256" key="5">
    <source>
        <dbReference type="ARBA" id="ARBA00022692"/>
    </source>
</evidence>
<dbReference type="InterPro" id="IPR045861">
    <property type="entry name" value="CorA_cytoplasmic_dom"/>
</dbReference>
<comment type="function">
    <text evidence="11">Mediates influx of magnesium ions. Alternates between open and closed states. Activated by low cytoplasmic Mg(2+) levels. Inactive when cytoplasmic Mg(2+) levels are high.</text>
</comment>
<evidence type="ECO:0000313" key="14">
    <source>
        <dbReference type="Proteomes" id="UP000184028"/>
    </source>
</evidence>
<dbReference type="Pfam" id="PF01544">
    <property type="entry name" value="CorA"/>
    <property type="match status" value="1"/>
</dbReference>
<dbReference type="GO" id="GO:0015087">
    <property type="term" value="F:cobalt ion transmembrane transporter activity"/>
    <property type="evidence" value="ECO:0007669"/>
    <property type="project" value="TreeGrafter"/>
</dbReference>
<keyword evidence="6" id="KW-0460">Magnesium</keyword>
<dbReference type="GO" id="GO:0015095">
    <property type="term" value="F:magnesium ion transmembrane transporter activity"/>
    <property type="evidence" value="ECO:0007669"/>
    <property type="project" value="TreeGrafter"/>
</dbReference>
<keyword evidence="14" id="KW-1185">Reference proteome</keyword>
<evidence type="ECO:0000313" key="13">
    <source>
        <dbReference type="EMBL" id="SHM92948.1"/>
    </source>
</evidence>
<feature type="transmembrane region" description="Helical" evidence="12">
    <location>
        <begin position="258"/>
        <end position="281"/>
    </location>
</feature>
<dbReference type="SUPFAM" id="SSF144083">
    <property type="entry name" value="Magnesium transport protein CorA, transmembrane region"/>
    <property type="match status" value="1"/>
</dbReference>
<evidence type="ECO:0000256" key="8">
    <source>
        <dbReference type="ARBA" id="ARBA00023065"/>
    </source>
</evidence>
<organism evidence="13 14">
    <name type="scientific">Flavobacterium chilense</name>
    <dbReference type="NCBI Taxonomy" id="946677"/>
    <lineage>
        <taxon>Bacteria</taxon>
        <taxon>Pseudomonadati</taxon>
        <taxon>Bacteroidota</taxon>
        <taxon>Flavobacteriia</taxon>
        <taxon>Flavobacteriales</taxon>
        <taxon>Flavobacteriaceae</taxon>
        <taxon>Flavobacterium</taxon>
    </lineage>
</organism>
<evidence type="ECO:0000256" key="6">
    <source>
        <dbReference type="ARBA" id="ARBA00022842"/>
    </source>
</evidence>
<proteinExistence type="inferred from homology"/>
<keyword evidence="7 12" id="KW-1133">Transmembrane helix</keyword>
<dbReference type="PANTHER" id="PTHR46494:SF1">
    <property type="entry name" value="CORA FAMILY METAL ION TRANSPORTER (EUROFUNG)"/>
    <property type="match status" value="1"/>
</dbReference>
<dbReference type="SUPFAM" id="SSF143865">
    <property type="entry name" value="CorA soluble domain-like"/>
    <property type="match status" value="1"/>
</dbReference>
<feature type="transmembrane region" description="Helical" evidence="12">
    <location>
        <begin position="293"/>
        <end position="313"/>
    </location>
</feature>
<evidence type="ECO:0000256" key="2">
    <source>
        <dbReference type="ARBA" id="ARBA00009765"/>
    </source>
</evidence>
<keyword evidence="4" id="KW-1003">Cell membrane</keyword>
<dbReference type="PANTHER" id="PTHR46494">
    <property type="entry name" value="CORA FAMILY METAL ION TRANSPORTER (EUROFUNG)"/>
    <property type="match status" value="1"/>
</dbReference>